<evidence type="ECO:0000313" key="1">
    <source>
        <dbReference type="EMBL" id="KAH9715488.1"/>
    </source>
</evidence>
<proteinExistence type="predicted"/>
<keyword evidence="2" id="KW-1185">Reference proteome</keyword>
<dbReference type="Proteomes" id="UP000829398">
    <property type="component" value="Chromosome 7"/>
</dbReference>
<gene>
    <name evidence="1" type="ORF">KPL71_021068</name>
</gene>
<accession>A0ACB8JCT8</accession>
<reference evidence="2" key="1">
    <citation type="journal article" date="2023" name="Hortic. Res.">
        <title>A chromosome-level phased genome enabling allele-level studies in sweet orange: a case study on citrus Huanglongbing tolerance.</title>
        <authorList>
            <person name="Wu B."/>
            <person name="Yu Q."/>
            <person name="Deng Z."/>
            <person name="Duan Y."/>
            <person name="Luo F."/>
            <person name="Gmitter F. Jr."/>
        </authorList>
    </citation>
    <scope>NUCLEOTIDE SEQUENCE [LARGE SCALE GENOMIC DNA]</scope>
    <source>
        <strain evidence="2">cv. Valencia</strain>
    </source>
</reference>
<comment type="caution">
    <text evidence="1">The sequence shown here is derived from an EMBL/GenBank/DDBJ whole genome shotgun (WGS) entry which is preliminary data.</text>
</comment>
<organism evidence="1 2">
    <name type="scientific">Citrus sinensis</name>
    <name type="common">Sweet orange</name>
    <name type="synonym">Citrus aurantium var. sinensis</name>
    <dbReference type="NCBI Taxonomy" id="2711"/>
    <lineage>
        <taxon>Eukaryota</taxon>
        <taxon>Viridiplantae</taxon>
        <taxon>Streptophyta</taxon>
        <taxon>Embryophyta</taxon>
        <taxon>Tracheophyta</taxon>
        <taxon>Spermatophyta</taxon>
        <taxon>Magnoliopsida</taxon>
        <taxon>eudicotyledons</taxon>
        <taxon>Gunneridae</taxon>
        <taxon>Pentapetalae</taxon>
        <taxon>rosids</taxon>
        <taxon>malvids</taxon>
        <taxon>Sapindales</taxon>
        <taxon>Rutaceae</taxon>
        <taxon>Aurantioideae</taxon>
        <taxon>Citrus</taxon>
    </lineage>
</organism>
<protein>
    <submittedName>
        <fullName evidence="1">Disease resistance protein</fullName>
    </submittedName>
</protein>
<evidence type="ECO:0000313" key="2">
    <source>
        <dbReference type="Proteomes" id="UP000829398"/>
    </source>
</evidence>
<dbReference type="EMBL" id="CM039176">
    <property type="protein sequence ID" value="KAH9715488.1"/>
    <property type="molecule type" value="Genomic_DNA"/>
</dbReference>
<name>A0ACB8JCT8_CITSI</name>
<sequence length="975" mass="110465">MDTLKRHLPFSGPEGLNELKNIAGRFEEKIYTSATSQSDYLRKISLKMLSMESRSQNAMPNPLQSNNASRSNEPPHPVDFYYPKKMGNILQISISCDGAIFNRCLDCFLGKAAYIRNLQENVVALKTELVKLIEAKNDVMARVVNAERQPMMTRLNKVHGWLSRVDAVTAEADELTRHGSQEIEKLCLGGYCSKNCKSSYKFGKQVAKKLRDIETLMAEGAFEVVAQRASESVAEERPIEPTVVGLQLQLEQVWRCLEEESVGIVGLYGMGGVGKTTLLTHINNKFLQRPTNFSCVIWVVVSKDLRLENIQETIGEKIGLLNDTWKNRRIEQKAQDIFRILKEKKFVLLLDDLWQRVDLTKVGVPLPGPQNNASKVVFTTRSEEVCGLMDAQKKFKVACLSDIDAWELFRQKVGEEALHSHPAILELAHTVAKECGGLPLALITVGRAMACKKTPEEWRYAIQVLRTSSSQFAGLGNEVYPLLRFSYDNLPNDTIRSCLLYCSLYPEDYCISKENLIDCWIGEGFLTERDRFGEQNQGYHILGILLHVCLLEEGGDGEVKMHDVVRDMALWIACDIEKEKENFLVYAGVGLTEAPEVKGWANARRISLMDNQITNLSEIPTCPHLLTLFLNKNKLQMIHNDFFQFMPSLKVLNLSHAELTELPVGIAQLVSLQHLDLSESDISELPEELKALVNLKCLNLEWTRYLITIPRQLVSNLSRLHVLRMFGASNNVLDEASEDSVLGELVVEELLGLKYLEVISFNLRSSRALQSFLSSHKLRSCIQALSLQHFKDTTFLEISALADLKQLNELRISECKKLEELKIDYPGVVQRFVFHGLKKVDIVKCNKLKDLTFLAFAPNLKSIEVLGCVAMEEIVSVGKFAAVPEVTANLNPFAKLQNLKFFGVINLKSIYWKPLPFPNLKSMSFLHCHKLKKLPLDSNSARERNIVIRGDRKWWEQLEWVDEATRNAFLPCFKS</sequence>